<accession>A0AAJ1QHT9</accession>
<comment type="caution">
    <text evidence="2">The sequence shown here is derived from an EMBL/GenBank/DDBJ whole genome shotgun (WGS) entry which is preliminary data.</text>
</comment>
<sequence length="126" mass="14558">MMKKRIFVSFAMEDEISKMLFCGQAKNTRVPYEFVDMSVKTPWDSSWKTNCKTRIKGCDAMIVLISENTRKADGAIWEINCAKELGLKVRGIYIKNGNINNKPSEMYGILCESWTWENVKNFIESI</sequence>
<dbReference type="EMBL" id="JACAGJ010000015">
    <property type="protein sequence ID" value="MDM1074324.1"/>
    <property type="molecule type" value="Genomic_DNA"/>
</dbReference>
<protein>
    <recommendedName>
        <fullName evidence="1">Thoeris protein ThsB TIR-like domain-containing protein</fullName>
    </recommendedName>
</protein>
<reference evidence="2" key="2">
    <citation type="journal article" date="2022" name="Sci. Total Environ.">
        <title>Prevalence, transmission, and molecular epidemiology of tet(X)-positive bacteria among humans, animals, and environmental niches in China: An epidemiological, and genomic-based study.</title>
        <authorList>
            <person name="Dong N."/>
            <person name="Zeng Y."/>
            <person name="Cai C."/>
            <person name="Sun C."/>
            <person name="Lu J."/>
            <person name="Liu C."/>
            <person name="Zhou H."/>
            <person name="Sun Q."/>
            <person name="Shu L."/>
            <person name="Wang H."/>
            <person name="Wang Y."/>
            <person name="Wang S."/>
            <person name="Wu C."/>
            <person name="Chan E.W."/>
            <person name="Chen G."/>
            <person name="Shen Z."/>
            <person name="Chen S."/>
            <person name="Zhang R."/>
        </authorList>
    </citation>
    <scope>NUCLEOTIDE SEQUENCE</scope>
    <source>
        <strain evidence="2">R655-4</strain>
    </source>
</reference>
<gene>
    <name evidence="2" type="ORF">HX001_17710</name>
</gene>
<evidence type="ECO:0000313" key="2">
    <source>
        <dbReference type="EMBL" id="MDM1074324.1"/>
    </source>
</evidence>
<dbReference type="AlphaFoldDB" id="A0AAJ1QHT9"/>
<dbReference type="Proteomes" id="UP001170959">
    <property type="component" value="Unassembled WGS sequence"/>
</dbReference>
<proteinExistence type="predicted"/>
<dbReference type="Pfam" id="PF08937">
    <property type="entry name" value="ThsB_TIR"/>
    <property type="match status" value="1"/>
</dbReference>
<evidence type="ECO:0000259" key="1">
    <source>
        <dbReference type="Pfam" id="PF08937"/>
    </source>
</evidence>
<name>A0AAJ1QHT9_9FLAO</name>
<feature type="domain" description="Thoeris protein ThsB TIR-like" evidence="1">
    <location>
        <begin position="7"/>
        <end position="96"/>
    </location>
</feature>
<evidence type="ECO:0000313" key="3">
    <source>
        <dbReference type="Proteomes" id="UP001170959"/>
    </source>
</evidence>
<organism evidence="2 3">
    <name type="scientific">Empedobacter brevis</name>
    <dbReference type="NCBI Taxonomy" id="247"/>
    <lineage>
        <taxon>Bacteria</taxon>
        <taxon>Pseudomonadati</taxon>
        <taxon>Bacteroidota</taxon>
        <taxon>Flavobacteriia</taxon>
        <taxon>Flavobacteriales</taxon>
        <taxon>Weeksellaceae</taxon>
        <taxon>Empedobacter</taxon>
    </lineage>
</organism>
<dbReference type="InterPro" id="IPR015032">
    <property type="entry name" value="ThsB__TIR-like_domain"/>
</dbReference>
<dbReference type="Gene3D" id="3.40.50.11200">
    <property type="match status" value="1"/>
</dbReference>
<reference evidence="2" key="1">
    <citation type="submission" date="2020-06" db="EMBL/GenBank/DDBJ databases">
        <authorList>
            <person name="Dong N."/>
        </authorList>
    </citation>
    <scope>NUCLEOTIDE SEQUENCE</scope>
    <source>
        <strain evidence="2">R655-4</strain>
    </source>
</reference>